<reference evidence="3" key="2">
    <citation type="journal article" date="2010" name="PLoS Genet.">
        <title>Structure, function, and evolution of the Thiomonas spp. genome.</title>
        <authorList>
            <person name="Arsene-Ploetze F."/>
            <person name="Koechler S."/>
            <person name="Marchal M."/>
            <person name="Coppee J.Y."/>
            <person name="Chandler M."/>
            <person name="Bonnefoy V."/>
            <person name="Brochier-Armanet C."/>
            <person name="Barakat M."/>
            <person name="Barbe V."/>
            <person name="Battaglia-Brunet F."/>
            <person name="Bruneel O."/>
            <person name="Bryan C.G."/>
            <person name="Cleiss-Arnold J."/>
            <person name="Cruveiller S."/>
            <person name="Erhardt M."/>
            <person name="Heinrich-Salmeron A."/>
            <person name="Hommais F."/>
            <person name="Joulian C."/>
            <person name="Krin E."/>
            <person name="Lieutaud A."/>
            <person name="Lievremont D."/>
            <person name="Michel C."/>
            <person name="Muller D."/>
            <person name="Ortet P."/>
            <person name="Proux C."/>
            <person name="Siguier P."/>
            <person name="Roche D."/>
            <person name="Rouy Z."/>
            <person name="Salvignol G."/>
            <person name="Slyemi D."/>
            <person name="Talla E."/>
            <person name="Weiss S."/>
            <person name="Weissenbach J."/>
            <person name="Medigue C."/>
            <person name="Bertin P.N."/>
        </authorList>
    </citation>
    <scope>NUCLEOTIDE SEQUENCE [LARGE SCALE GENOMIC DNA]</scope>
    <source>
        <strain evidence="3">DSM 22701 / CIP 110005 / 3As</strain>
    </source>
</reference>
<accession>D6CTW0</accession>
<dbReference type="AlphaFoldDB" id="D6CTW0"/>
<dbReference type="EMBL" id="FP475956">
    <property type="protein sequence ID" value="CAZ88729.1"/>
    <property type="molecule type" value="Genomic_DNA"/>
</dbReference>
<evidence type="ECO:0000256" key="1">
    <source>
        <dbReference type="SAM" id="MobiDB-lite"/>
    </source>
</evidence>
<proteinExistence type="predicted"/>
<evidence type="ECO:0000313" key="3">
    <source>
        <dbReference type="Proteomes" id="UP000002372"/>
    </source>
</evidence>
<name>D6CTW0_THIA3</name>
<gene>
    <name evidence="2" type="ordered locus">THI_2074</name>
</gene>
<dbReference type="KEGG" id="thi:THI_2074"/>
<evidence type="ECO:0000313" key="2">
    <source>
        <dbReference type="EMBL" id="CAZ88729.1"/>
    </source>
</evidence>
<dbReference type="HOGENOM" id="CLU_3190133_0_0_4"/>
<reference key="1">
    <citation type="submission" date="2009-07" db="EMBL/GenBank/DDBJ databases">
        <authorList>
            <person name="Genoscope - CEA"/>
        </authorList>
    </citation>
    <scope>NUCLEOTIDE SEQUENCE</scope>
    <source>
        <strain>3As</strain>
    </source>
</reference>
<dbReference type="Proteomes" id="UP000002372">
    <property type="component" value="Chromosome"/>
</dbReference>
<feature type="region of interest" description="Disordered" evidence="1">
    <location>
        <begin position="16"/>
        <end position="46"/>
    </location>
</feature>
<sequence>MKKVILVADIQAALLGQQPEPPLRDEVTPPPTRRGRPRKAMAGGAA</sequence>
<organism evidence="2 3">
    <name type="scientific">Thiomonas arsenitoxydans (strain DSM 22701 / CIP 110005 / 3As)</name>
    <dbReference type="NCBI Taxonomy" id="426114"/>
    <lineage>
        <taxon>Bacteria</taxon>
        <taxon>Pseudomonadati</taxon>
        <taxon>Pseudomonadota</taxon>
        <taxon>Betaproteobacteria</taxon>
        <taxon>Burkholderiales</taxon>
        <taxon>Thiomonas</taxon>
    </lineage>
</organism>
<protein>
    <submittedName>
        <fullName evidence="2">Uncharacterized protein</fullName>
    </submittedName>
</protein>